<keyword evidence="2" id="KW-1185">Reference proteome</keyword>
<evidence type="ECO:0000313" key="2">
    <source>
        <dbReference type="Proteomes" id="UP000478090"/>
    </source>
</evidence>
<protein>
    <submittedName>
        <fullName evidence="1">Uncharacterized protein</fullName>
    </submittedName>
</protein>
<organism evidence="1 2">
    <name type="scientific">Duganella qianjiadongensis</name>
    <dbReference type="NCBI Taxonomy" id="2692176"/>
    <lineage>
        <taxon>Bacteria</taxon>
        <taxon>Pseudomonadati</taxon>
        <taxon>Pseudomonadota</taxon>
        <taxon>Betaproteobacteria</taxon>
        <taxon>Burkholderiales</taxon>
        <taxon>Oxalobacteraceae</taxon>
        <taxon>Telluria group</taxon>
        <taxon>Duganella</taxon>
    </lineage>
</organism>
<dbReference type="EMBL" id="WWCM01000005">
    <property type="protein sequence ID" value="MYM39447.1"/>
    <property type="molecule type" value="Genomic_DNA"/>
</dbReference>
<proteinExistence type="predicted"/>
<dbReference type="RefSeq" id="WP_161038834.1">
    <property type="nucleotide sequence ID" value="NZ_WWCM01000005.1"/>
</dbReference>
<dbReference type="Proteomes" id="UP000478090">
    <property type="component" value="Unassembled WGS sequence"/>
</dbReference>
<reference evidence="1 2" key="1">
    <citation type="submission" date="2019-12" db="EMBL/GenBank/DDBJ databases">
        <title>Novel species isolated from a subtropical stream in China.</title>
        <authorList>
            <person name="Lu H."/>
        </authorList>
    </citation>
    <scope>NUCLEOTIDE SEQUENCE [LARGE SCALE GENOMIC DNA]</scope>
    <source>
        <strain evidence="1 2">CY13W</strain>
    </source>
</reference>
<accession>A0ABW9VJF7</accession>
<name>A0ABW9VJF7_9BURK</name>
<evidence type="ECO:0000313" key="1">
    <source>
        <dbReference type="EMBL" id="MYM39447.1"/>
    </source>
</evidence>
<comment type="caution">
    <text evidence="1">The sequence shown here is derived from an EMBL/GenBank/DDBJ whole genome shotgun (WGS) entry which is preliminary data.</text>
</comment>
<gene>
    <name evidence="1" type="ORF">GTP27_08895</name>
</gene>
<sequence length="224" mass="25626">MKTMLLAETEVAAAIRDVRTFNESLEREGMRLVKHSVCMPNDVAVAYKICKALGYRMHIVETMRFDQSGNIINGMAINGVAFVSYPTLHEHVLWTIGHEMWHAGEQVDIALFEPSLIKILGDCHPGLVNHRRNFEADKTVSDRHVQSEVLADFNGEMWIDPMFWRDLAGFSKNGDVVELFEKMQKILESEKPSGRFGVQYYNKDKADLRKELVAVWAHRLAFCV</sequence>